<sequence length="310" mass="34190">MDNGAVKIESSSPGERIVLLSLTSSLNDGNSHLLKVMYKSSKTYPELDGNREAFSVERTAPKIITDVLEGVLIGAHILHSKQFVTEPYKPLIGYVGDVFVNDNRLMLPDAVDIHNVFHGSCSYSDVWHSCLQWTDQSKPLSLGVVDNSNRISFLVSRDSLGALIHFVKKDSFDIEVTLTVAGIDVSSDDSEAVIIRPEADKSYFTLITITDGGSDVSVKAWDQSVSISYGGFWGFASKDLTTPHTLVIGESKDGPARTFTGSVSQFTIEDRFYELSEFSWSHNLMACERPQEDIQSPSPLTDTYEPFSCI</sequence>
<protein>
    <submittedName>
        <fullName evidence="2">Uncharacterized protein</fullName>
    </submittedName>
</protein>
<dbReference type="SUPFAM" id="SSF49899">
    <property type="entry name" value="Concanavalin A-like lectins/glucanases"/>
    <property type="match status" value="1"/>
</dbReference>
<proteinExistence type="predicted"/>
<dbReference type="Gene3D" id="2.60.120.200">
    <property type="match status" value="1"/>
</dbReference>
<evidence type="ECO:0000313" key="3">
    <source>
        <dbReference type="Proteomes" id="UP000678393"/>
    </source>
</evidence>
<dbReference type="AlphaFoldDB" id="A0A8S3ZLR4"/>
<evidence type="ECO:0000313" key="2">
    <source>
        <dbReference type="EMBL" id="CAG5128650.1"/>
    </source>
</evidence>
<accession>A0A8S3ZLR4</accession>
<organism evidence="2 3">
    <name type="scientific">Candidula unifasciata</name>
    <dbReference type="NCBI Taxonomy" id="100452"/>
    <lineage>
        <taxon>Eukaryota</taxon>
        <taxon>Metazoa</taxon>
        <taxon>Spiralia</taxon>
        <taxon>Lophotrochozoa</taxon>
        <taxon>Mollusca</taxon>
        <taxon>Gastropoda</taxon>
        <taxon>Heterobranchia</taxon>
        <taxon>Euthyneura</taxon>
        <taxon>Panpulmonata</taxon>
        <taxon>Eupulmonata</taxon>
        <taxon>Stylommatophora</taxon>
        <taxon>Helicina</taxon>
        <taxon>Helicoidea</taxon>
        <taxon>Geomitridae</taxon>
        <taxon>Candidula</taxon>
    </lineage>
</organism>
<dbReference type="InterPro" id="IPR013320">
    <property type="entry name" value="ConA-like_dom_sf"/>
</dbReference>
<reference evidence="2" key="1">
    <citation type="submission" date="2021-04" db="EMBL/GenBank/DDBJ databases">
        <authorList>
            <consortium name="Molecular Ecology Group"/>
        </authorList>
    </citation>
    <scope>NUCLEOTIDE SEQUENCE</scope>
</reference>
<keyword evidence="3" id="KW-1185">Reference proteome</keyword>
<dbReference type="OrthoDB" id="6115035at2759"/>
<dbReference type="Proteomes" id="UP000678393">
    <property type="component" value="Unassembled WGS sequence"/>
</dbReference>
<name>A0A8S3ZLR4_9EUPU</name>
<gene>
    <name evidence="2" type="ORF">CUNI_LOCUS14208</name>
</gene>
<dbReference type="EMBL" id="CAJHNH020003146">
    <property type="protein sequence ID" value="CAG5128650.1"/>
    <property type="molecule type" value="Genomic_DNA"/>
</dbReference>
<comment type="caution">
    <text evidence="2">The sequence shown here is derived from an EMBL/GenBank/DDBJ whole genome shotgun (WGS) entry which is preliminary data.</text>
</comment>
<evidence type="ECO:0000256" key="1">
    <source>
        <dbReference type="SAM" id="MobiDB-lite"/>
    </source>
</evidence>
<feature type="region of interest" description="Disordered" evidence="1">
    <location>
        <begin position="291"/>
        <end position="310"/>
    </location>
</feature>